<evidence type="ECO:0008006" key="3">
    <source>
        <dbReference type="Google" id="ProtNLM"/>
    </source>
</evidence>
<dbReference type="EMBL" id="NSDM01000031">
    <property type="protein sequence ID" value="MDQ2589149.1"/>
    <property type="molecule type" value="Genomic_DNA"/>
</dbReference>
<dbReference type="Gene3D" id="3.30.70.1230">
    <property type="entry name" value="Nucleotide cyclase"/>
    <property type="match status" value="1"/>
</dbReference>
<dbReference type="Proteomes" id="UP001225605">
    <property type="component" value="Unassembled WGS sequence"/>
</dbReference>
<accession>A0ABU0XAI1</accession>
<protein>
    <recommendedName>
        <fullName evidence="3">Guanylate cyclase domain-containing protein</fullName>
    </recommendedName>
</protein>
<organism evidence="1 2">
    <name type="scientific">Saccharothrix yanglingensis</name>
    <dbReference type="NCBI Taxonomy" id="659496"/>
    <lineage>
        <taxon>Bacteria</taxon>
        <taxon>Bacillati</taxon>
        <taxon>Actinomycetota</taxon>
        <taxon>Actinomycetes</taxon>
        <taxon>Pseudonocardiales</taxon>
        <taxon>Pseudonocardiaceae</taxon>
        <taxon>Saccharothrix</taxon>
    </lineage>
</organism>
<comment type="caution">
    <text evidence="1">The sequence shown here is derived from an EMBL/GenBank/DDBJ whole genome shotgun (WGS) entry which is preliminary data.</text>
</comment>
<name>A0ABU0XAI1_9PSEU</name>
<keyword evidence="2" id="KW-1185">Reference proteome</keyword>
<dbReference type="SUPFAM" id="SSF55073">
    <property type="entry name" value="Nucleotide cyclase"/>
    <property type="match status" value="1"/>
</dbReference>
<proteinExistence type="predicted"/>
<reference evidence="1 2" key="1">
    <citation type="submission" date="2017-06" db="EMBL/GenBank/DDBJ databases">
        <title>Cultured bacterium strain Saccharothrix yanglingensis Hhs.015.</title>
        <authorList>
            <person name="Xia Y."/>
        </authorList>
    </citation>
    <scope>NUCLEOTIDE SEQUENCE [LARGE SCALE GENOMIC DNA]</scope>
    <source>
        <strain evidence="1 2">Hhs.015</strain>
    </source>
</reference>
<gene>
    <name evidence="1" type="ORF">CKY47_35500</name>
</gene>
<sequence>MFRADVTYDNVFLLFLDASGYSSIVGRNPRDRAAYAFDLLRTRVTARVLGVAERHGCARAELWSWRGDGGFLIVHDDDESVARDVVLEAARTILMEDLPRLREELDKAEFRGGLHVRIAVHKGPIRVPVERENGSIHSPDVNFGAHLEEVAPADRLVVSGGVYRVSGPFAELFERVGDFEGHEVYLMRSADDAEDGRRVWLRTAGLAGAVGVHAYPQRPSQRDKARLVETAAGEVVDLGTALNTCASLLVTTERPAVYRDAVLGFLRRGGTYRCVLLDPSSEVVALLTTLRGEDLAAKIDGSLAKFARFKERHGPSADRLEVYRTVAFTGMAALCSDPGTSRGLILYSPYLLGAHPTGFTVDRADMPHYLAGPEAGRLHQTLSDVVAHVTAPERLERVL</sequence>
<evidence type="ECO:0000313" key="2">
    <source>
        <dbReference type="Proteomes" id="UP001225605"/>
    </source>
</evidence>
<evidence type="ECO:0000313" key="1">
    <source>
        <dbReference type="EMBL" id="MDQ2589149.1"/>
    </source>
</evidence>
<dbReference type="InterPro" id="IPR029787">
    <property type="entry name" value="Nucleotide_cyclase"/>
</dbReference>